<dbReference type="EMBL" id="LT575490">
    <property type="protein sequence ID" value="SAY42701.1"/>
    <property type="molecule type" value="Genomic_DNA"/>
</dbReference>
<evidence type="ECO:0000313" key="2">
    <source>
        <dbReference type="EMBL" id="SAY42701.1"/>
    </source>
</evidence>
<feature type="transmembrane region" description="Helical" evidence="1">
    <location>
        <begin position="33"/>
        <end position="51"/>
    </location>
</feature>
<dbReference type="AlphaFoldDB" id="A0A1C3HCD6"/>
<keyword evidence="1" id="KW-0472">Membrane</keyword>
<keyword evidence="1" id="KW-1133">Transmembrane helix</keyword>
<feature type="transmembrane region" description="Helical" evidence="1">
    <location>
        <begin position="71"/>
        <end position="88"/>
    </location>
</feature>
<name>A0A1C3HCD6_SERMA</name>
<protein>
    <submittedName>
        <fullName evidence="2">Uncharacterized protein</fullName>
    </submittedName>
</protein>
<organism evidence="2">
    <name type="scientific">Serratia marcescens</name>
    <dbReference type="NCBI Taxonomy" id="615"/>
    <lineage>
        <taxon>Bacteria</taxon>
        <taxon>Pseudomonadati</taxon>
        <taxon>Pseudomonadota</taxon>
        <taxon>Gammaproteobacteria</taxon>
        <taxon>Enterobacterales</taxon>
        <taxon>Yersiniaceae</taxon>
        <taxon>Serratia</taxon>
    </lineage>
</organism>
<gene>
    <name evidence="2" type="ORF">PWN146_01387</name>
</gene>
<accession>A0A1C3HCD6</accession>
<feature type="transmembrane region" description="Helical" evidence="1">
    <location>
        <begin position="6"/>
        <end position="24"/>
    </location>
</feature>
<proteinExistence type="predicted"/>
<reference evidence="2" key="1">
    <citation type="submission" date="2016-05" db="EMBL/GenBank/DDBJ databases">
        <authorList>
            <person name="Cock P.J.A."/>
            <person name="Cock P.J.A."/>
        </authorList>
    </citation>
    <scope>NUCLEOTIDE SEQUENCE</scope>
    <source>
        <strain evidence="2">PWN146_assembly</strain>
    </source>
</reference>
<evidence type="ECO:0000256" key="1">
    <source>
        <dbReference type="SAM" id="Phobius"/>
    </source>
</evidence>
<sequence length="100" mass="11255">MEPTLYYILSTLAAAACLAVKYSFRPPLGSKGYVVLVTICFLILCWQFTLFANGNAMFIADSETWANENWPLRYCALGFALAHAFATFESSRRKKKDKLS</sequence>
<keyword evidence="1" id="KW-0812">Transmembrane</keyword>